<comment type="subcellular location">
    <subcellularLocation>
        <location evidence="1">Secreted</location>
    </subcellularLocation>
</comment>
<sequence>MKLTCVLIVAVLFLTACQLITTDDSSDLREFPRRKKIDRMLHTKAVEAKDCRPPGNFCNTEGCCDKCIIFWCVSL</sequence>
<evidence type="ECO:0000256" key="3">
    <source>
        <dbReference type="SAM" id="SignalP"/>
    </source>
</evidence>
<keyword evidence="2" id="KW-0964">Secreted</keyword>
<dbReference type="GO" id="GO:0008200">
    <property type="term" value="F:ion channel inhibitor activity"/>
    <property type="evidence" value="ECO:0007669"/>
    <property type="project" value="InterPro"/>
</dbReference>
<dbReference type="Pfam" id="PF02950">
    <property type="entry name" value="Conotoxin"/>
    <property type="match status" value="1"/>
</dbReference>
<evidence type="ECO:0000256" key="2">
    <source>
        <dbReference type="ARBA" id="ARBA00022525"/>
    </source>
</evidence>
<feature type="chain" id="PRO_5013330397" evidence="3">
    <location>
        <begin position="23"/>
        <end position="75"/>
    </location>
</feature>
<accession>A0A291C2K2</accession>
<protein>
    <submittedName>
        <fullName evidence="4">Conotoxin</fullName>
    </submittedName>
</protein>
<dbReference type="GO" id="GO:0005576">
    <property type="term" value="C:extracellular region"/>
    <property type="evidence" value="ECO:0007669"/>
    <property type="project" value="UniProtKB-SubCell"/>
</dbReference>
<dbReference type="EMBL" id="MF576850">
    <property type="protein sequence ID" value="ATF27684.1"/>
    <property type="molecule type" value="mRNA"/>
</dbReference>
<organism evidence="4">
    <name type="scientific">Conus praecellens</name>
    <name type="common">Admirable cone</name>
    <dbReference type="NCBI Taxonomy" id="128530"/>
    <lineage>
        <taxon>Eukaryota</taxon>
        <taxon>Metazoa</taxon>
        <taxon>Spiralia</taxon>
        <taxon>Lophotrochozoa</taxon>
        <taxon>Mollusca</taxon>
        <taxon>Gastropoda</taxon>
        <taxon>Caenogastropoda</taxon>
        <taxon>Neogastropoda</taxon>
        <taxon>Conoidea</taxon>
        <taxon>Conidae</taxon>
        <taxon>Conus</taxon>
        <taxon>Turriconus</taxon>
    </lineage>
</organism>
<evidence type="ECO:0000256" key="1">
    <source>
        <dbReference type="ARBA" id="ARBA00004613"/>
    </source>
</evidence>
<dbReference type="AlphaFoldDB" id="A0A291C2K2"/>
<dbReference type="InterPro" id="IPR004214">
    <property type="entry name" value="Conotoxin"/>
</dbReference>
<reference evidence="4" key="2">
    <citation type="submission" date="2017-07" db="EMBL/GenBank/DDBJ databases">
        <authorList>
            <person name="Sun Z.S."/>
            <person name="Albrecht U."/>
            <person name="Echele G."/>
            <person name="Lee C.C."/>
        </authorList>
    </citation>
    <scope>NUCLEOTIDE SEQUENCE</scope>
    <source>
        <strain evidence="4">O1_Ps6.22</strain>
    </source>
</reference>
<feature type="signal peptide" evidence="3">
    <location>
        <begin position="1"/>
        <end position="22"/>
    </location>
</feature>
<proteinExistence type="evidence at transcript level"/>
<name>A0A291C2K2_CONPC</name>
<evidence type="ECO:0000313" key="4">
    <source>
        <dbReference type="EMBL" id="ATF27684.1"/>
    </source>
</evidence>
<reference evidence="4" key="1">
    <citation type="journal article" date="2017" name="Genome Biol. Evol.">
        <title>Divergence of the Venom Exogene Repertoire in Two Sister Species of Turriconus.</title>
        <authorList>
            <person name="Li Q."/>
            <person name="Barghi N."/>
            <person name="Lu A."/>
            <person name="Fedosov A.E."/>
            <person name="Bandyopadhyay P.K."/>
            <person name="Lluisma A.O."/>
            <person name="Concepcion G.P."/>
            <person name="Yandell M."/>
            <person name="Olivera B.M."/>
            <person name="Safavi-Hemami H."/>
        </authorList>
    </citation>
    <scope>NUCLEOTIDE SEQUENCE</scope>
    <source>
        <strain evidence="4">O1_Ps6.22</strain>
    </source>
</reference>
<keyword evidence="3" id="KW-0732">Signal</keyword>
<dbReference type="PROSITE" id="PS51257">
    <property type="entry name" value="PROKAR_LIPOPROTEIN"/>
    <property type="match status" value="1"/>
</dbReference>